<dbReference type="AlphaFoldDB" id="A0A6B8VPX9"/>
<gene>
    <name evidence="1" type="ORF">CETAM_09280</name>
</gene>
<evidence type="ECO:0000313" key="1">
    <source>
        <dbReference type="EMBL" id="QGU05109.1"/>
    </source>
</evidence>
<reference evidence="1 2" key="1">
    <citation type="journal article" date="2021" name="Int. J. Syst. Evol. Microbiol.">
        <title>Classification of three corynebacterial strains isolated from a small paddock in North Rhine-Westphalia: proposal of &lt;i&gt;Corynebacterium kalinowskii&lt;/i&gt; sp. nov., &lt;i&gt;Corynebacterium comes&lt;/i&gt; sp. nov. and &lt;i&gt;Corynebacterium occultum&lt;/i&gt; sp. nov.</title>
        <authorList>
            <person name="Schaffert L."/>
            <person name="Ruwe M."/>
            <person name="Milse J."/>
            <person name="Hanuschka K."/>
            <person name="Ortseifen V."/>
            <person name="Droste J."/>
            <person name="Brandt D."/>
            <person name="Schl L."/>
            <person name="Kutter Y."/>
            <person name="Vinke S."/>
            <person name="Vieh P."/>
            <person name="Jacob L."/>
            <person name="L N.C."/>
            <person name="Schulte-Berndt E."/>
            <person name="Hain C."/>
            <person name="Linder M."/>
            <person name="Schmidt P."/>
            <person name="Wollenschl L."/>
            <person name="Luttermann T."/>
            <person name="Thieme E."/>
            <person name="Hassa J."/>
            <person name="Haak M."/>
            <person name="Wittchen M."/>
            <person name="Mentz A."/>
            <person name="Persicke M."/>
            <person name="Busche T."/>
            <person name="R C."/>
        </authorList>
    </citation>
    <scope>NUCLEOTIDE SEQUENCE [LARGE SCALE GENOMIC DNA]</scope>
    <source>
        <strain evidence="1 2">2019</strain>
    </source>
</reference>
<evidence type="ECO:0008006" key="3">
    <source>
        <dbReference type="Google" id="ProtNLM"/>
    </source>
</evidence>
<organism evidence="1 2">
    <name type="scientific">Corynebacterium comes</name>
    <dbReference type="NCBI Taxonomy" id="2675218"/>
    <lineage>
        <taxon>Bacteria</taxon>
        <taxon>Bacillati</taxon>
        <taxon>Actinomycetota</taxon>
        <taxon>Actinomycetes</taxon>
        <taxon>Mycobacteriales</taxon>
        <taxon>Corynebacteriaceae</taxon>
        <taxon>Corynebacterium</taxon>
    </lineage>
</organism>
<evidence type="ECO:0000313" key="2">
    <source>
        <dbReference type="Proteomes" id="UP000425178"/>
    </source>
</evidence>
<accession>A0A6B8VPX9</accession>
<name>A0A6B8VPX9_9CORY</name>
<proteinExistence type="predicted"/>
<sequence>MSNSTEPRLTDPLQPYLDDPFILPADVQKIIPNLTPRALANMRSRREADDQPRFYRVLGRVLYRRSDLFDWLEEQTHTSSRGQGEAA</sequence>
<keyword evidence="2" id="KW-1185">Reference proteome</keyword>
<protein>
    <recommendedName>
        <fullName evidence="3">DNA-binding protein</fullName>
    </recommendedName>
</protein>
<dbReference type="KEGG" id="ccoe:CETAM_09280"/>
<dbReference type="RefSeq" id="WP_156228593.1">
    <property type="nucleotide sequence ID" value="NZ_CP046453.1"/>
</dbReference>
<dbReference type="Proteomes" id="UP000425178">
    <property type="component" value="Chromosome"/>
</dbReference>
<dbReference type="EMBL" id="CP046453">
    <property type="protein sequence ID" value="QGU05109.1"/>
    <property type="molecule type" value="Genomic_DNA"/>
</dbReference>